<proteinExistence type="predicted"/>
<keyword evidence="4" id="KW-1185">Reference proteome</keyword>
<evidence type="ECO:0000313" key="3">
    <source>
        <dbReference type="EMBL" id="GMM35227.1"/>
    </source>
</evidence>
<reference evidence="3 4" key="1">
    <citation type="journal article" date="2023" name="Elife">
        <title>Identification of key yeast species and microbe-microbe interactions impacting larval growth of Drosophila in the wild.</title>
        <authorList>
            <person name="Mure A."/>
            <person name="Sugiura Y."/>
            <person name="Maeda R."/>
            <person name="Honda K."/>
            <person name="Sakurai N."/>
            <person name="Takahashi Y."/>
            <person name="Watada M."/>
            <person name="Katoh T."/>
            <person name="Gotoh A."/>
            <person name="Gotoh Y."/>
            <person name="Taniguchi I."/>
            <person name="Nakamura K."/>
            <person name="Hayashi T."/>
            <person name="Katayama T."/>
            <person name="Uemura T."/>
            <person name="Hattori Y."/>
        </authorList>
    </citation>
    <scope>NUCLEOTIDE SEQUENCE [LARGE SCALE GENOMIC DNA]</scope>
    <source>
        <strain evidence="3 4">SC-9</strain>
    </source>
</reference>
<feature type="region of interest" description="Disordered" evidence="1">
    <location>
        <begin position="580"/>
        <end position="612"/>
    </location>
</feature>
<organism evidence="3 4">
    <name type="scientific">Saccharomycopsis crataegensis</name>
    <dbReference type="NCBI Taxonomy" id="43959"/>
    <lineage>
        <taxon>Eukaryota</taxon>
        <taxon>Fungi</taxon>
        <taxon>Dikarya</taxon>
        <taxon>Ascomycota</taxon>
        <taxon>Saccharomycotina</taxon>
        <taxon>Saccharomycetes</taxon>
        <taxon>Saccharomycopsidaceae</taxon>
        <taxon>Saccharomycopsis</taxon>
    </lineage>
</organism>
<dbReference type="GeneID" id="90073206"/>
<feature type="compositionally biased region" description="Basic and acidic residues" evidence="1">
    <location>
        <begin position="684"/>
        <end position="697"/>
    </location>
</feature>
<feature type="compositionally biased region" description="Acidic residues" evidence="1">
    <location>
        <begin position="49"/>
        <end position="74"/>
    </location>
</feature>
<evidence type="ECO:0000259" key="2">
    <source>
        <dbReference type="Pfam" id="PF12341"/>
    </source>
</evidence>
<protein>
    <recommendedName>
        <fullName evidence="2">WDHD1/CFT4 second beta-propeller domain-containing protein</fullName>
    </recommendedName>
</protein>
<gene>
    <name evidence="3" type="ORF">DASC09_025520</name>
</gene>
<dbReference type="RefSeq" id="XP_064852227.1">
    <property type="nucleotide sequence ID" value="XM_064996155.1"/>
</dbReference>
<name>A0AAV5QL02_9ASCO</name>
<dbReference type="PANTHER" id="PTHR19932">
    <property type="entry name" value="WD REPEAT AND HMG-BOX DNA BINDING PROTEIN"/>
    <property type="match status" value="1"/>
</dbReference>
<dbReference type="GO" id="GO:0006261">
    <property type="term" value="P:DNA-templated DNA replication"/>
    <property type="evidence" value="ECO:0007669"/>
    <property type="project" value="TreeGrafter"/>
</dbReference>
<dbReference type="GO" id="GO:0043596">
    <property type="term" value="C:nuclear replication fork"/>
    <property type="evidence" value="ECO:0007669"/>
    <property type="project" value="TreeGrafter"/>
</dbReference>
<feature type="region of interest" description="Disordered" evidence="1">
    <location>
        <begin position="126"/>
        <end position="156"/>
    </location>
</feature>
<dbReference type="EMBL" id="BTFZ01000004">
    <property type="protein sequence ID" value="GMM35227.1"/>
    <property type="molecule type" value="Genomic_DNA"/>
</dbReference>
<dbReference type="GO" id="GO:0006281">
    <property type="term" value="P:DNA repair"/>
    <property type="evidence" value="ECO:0007669"/>
    <property type="project" value="TreeGrafter"/>
</dbReference>
<feature type="compositionally biased region" description="Acidic residues" evidence="1">
    <location>
        <begin position="25"/>
        <end position="37"/>
    </location>
</feature>
<dbReference type="GO" id="GO:0000278">
    <property type="term" value="P:mitotic cell cycle"/>
    <property type="evidence" value="ECO:0007669"/>
    <property type="project" value="TreeGrafter"/>
</dbReference>
<feature type="compositionally biased region" description="Acidic residues" evidence="1">
    <location>
        <begin position="137"/>
        <end position="147"/>
    </location>
</feature>
<dbReference type="Pfam" id="PF12341">
    <property type="entry name" value="Mcl1_mid"/>
    <property type="match status" value="1"/>
</dbReference>
<feature type="domain" description="WDHD1/CFT4 second beta-propeller" evidence="2">
    <location>
        <begin position="259"/>
        <end position="547"/>
    </location>
</feature>
<dbReference type="GO" id="GO:0003682">
    <property type="term" value="F:chromatin binding"/>
    <property type="evidence" value="ECO:0007669"/>
    <property type="project" value="TreeGrafter"/>
</dbReference>
<evidence type="ECO:0000313" key="4">
    <source>
        <dbReference type="Proteomes" id="UP001360560"/>
    </source>
</evidence>
<sequence length="864" mass="99916">MSKEDEESNTPESLDGGIGNPFVEDGAEEGSDEEADERPDVMDFLGSDADNDDEDNNEDDKEDDNGADDFDANVDDAGKPISKLEYILNYKKRPTENSEDQLPPKKRFLLSQAKLERNKYTVGTSKGESLLYNETPDKDDEEKENEPEEKSSQITDKHFRAYRKARLIHKRLKDLESKQELVKLLPPKEFRFKMFLEERLNKIIAHHFNDFDDVQMATLKRQYTSYYIKHQQFIKVQHFLTGYKSAIAKVETKKFQIIPFSPGCTPWNLGRKYLTMNKVGVVWIETKTSTPIVTFQTFDKSIRDNFWFSVDNIYDLCYLDGQGMALAQSGYYDDGENRMDTSGLSKLRRFVRLLYKSHRDNLEFTTKIELLKNEFVSTISIANRIIYVFINTGMVKMYSSGSGFLLGMRKSFPTVASLGSDNFLFNIEIQDPYAYEFLYSIEDVVNDRYLMLHDRLNIETVRNPMVNTFNDNIVTFDILRGIFFNDNGFPSYVDANEYLYVYDGDTGFVPMLNLLDAFNNFNPTHNSLIYFPLSVTGGNVQAVVIKDAIIDQKMGIIQGKISRAQRQVVSIEKEIKQKQRTQNILDKRMRKKTEESEEATEQEKPTKPLSKAEIAQQTALEKNRKIVENSAGYIMKSSNKSDYFSVESYNFPWFPLPGLNNFKLRVPVDTCQELTRNTAFNDPKLLEQAENEKKKDDEEVGDSLFDDEETENARINKLFGIGDDDDDAFEDPNSKFNKLISGNDLDSASINALFFMKSLSSDVEEKNLSKDDQEERRDQLLKFALQHDSNLLRLFNELLQANKMRLAFNLVKLLKLNKSFEAVKKICILNNKKLEGQGLMKFKKVIDYWQSKKKKNYDKWYGQC</sequence>
<evidence type="ECO:0000256" key="1">
    <source>
        <dbReference type="SAM" id="MobiDB-lite"/>
    </source>
</evidence>
<feature type="region of interest" description="Disordered" evidence="1">
    <location>
        <begin position="1"/>
        <end position="83"/>
    </location>
</feature>
<accession>A0AAV5QL02</accession>
<dbReference type="PANTHER" id="PTHR19932:SF10">
    <property type="entry name" value="WD REPEAT AND HMG-BOX DNA-BINDING PROTEIN 1"/>
    <property type="match status" value="1"/>
</dbReference>
<dbReference type="InterPro" id="IPR022100">
    <property type="entry name" value="WDHD1/CFT4_beta-prop_2nd"/>
</dbReference>
<dbReference type="Proteomes" id="UP001360560">
    <property type="component" value="Unassembled WGS sequence"/>
</dbReference>
<comment type="caution">
    <text evidence="3">The sequence shown here is derived from an EMBL/GenBank/DDBJ whole genome shotgun (WGS) entry which is preliminary data.</text>
</comment>
<feature type="region of interest" description="Disordered" evidence="1">
    <location>
        <begin position="683"/>
        <end position="703"/>
    </location>
</feature>
<dbReference type="AlphaFoldDB" id="A0AAV5QL02"/>